<proteinExistence type="predicted"/>
<protein>
    <submittedName>
        <fullName evidence="2">Uncharacterized protein</fullName>
    </submittedName>
</protein>
<dbReference type="AlphaFoldDB" id="A0A915TY33"/>
<dbReference type="Proteomes" id="UP001063350">
    <property type="component" value="Chromosome"/>
</dbReference>
<name>A0A915TY33_9BACT</name>
<feature type="compositionally biased region" description="Basic and acidic residues" evidence="1">
    <location>
        <begin position="40"/>
        <end position="54"/>
    </location>
</feature>
<evidence type="ECO:0000313" key="3">
    <source>
        <dbReference type="Proteomes" id="UP001063350"/>
    </source>
</evidence>
<keyword evidence="3" id="KW-1185">Reference proteome</keyword>
<dbReference type="EMBL" id="AP024233">
    <property type="protein sequence ID" value="BCO07893.1"/>
    <property type="molecule type" value="Genomic_DNA"/>
</dbReference>
<sequence>MPASAVQAARLPGREYKKGESHQAFPFLVFARHGGQTQPAERRRHPDQGEDNPNRKGVAGNGRV</sequence>
<evidence type="ECO:0000313" key="2">
    <source>
        <dbReference type="EMBL" id="BCO07893.1"/>
    </source>
</evidence>
<gene>
    <name evidence="2" type="ORF">GF1_02690</name>
</gene>
<feature type="region of interest" description="Disordered" evidence="1">
    <location>
        <begin position="1"/>
        <end position="64"/>
    </location>
</feature>
<feature type="compositionally biased region" description="Basic and acidic residues" evidence="1">
    <location>
        <begin position="12"/>
        <end position="21"/>
    </location>
</feature>
<accession>A0A915TY33</accession>
<dbReference type="KEGG" id="ddu:GF1_02690"/>
<reference evidence="2" key="1">
    <citation type="submission" date="2020-12" db="EMBL/GenBank/DDBJ databases">
        <title>Desulfobium dissulfuricans gen. nov., sp. nov., a novel mesophilic, sulfate-reducing bacterium isolated from a deep-sea hydrothermal vent.</title>
        <authorList>
            <person name="Hashimoto Y."/>
            <person name="Tame A."/>
            <person name="Sawayama S."/>
            <person name="Miyazaki J."/>
            <person name="Takai K."/>
            <person name="Nakagawa S."/>
        </authorList>
    </citation>
    <scope>NUCLEOTIDE SEQUENCE</scope>
    <source>
        <strain evidence="2">GF1</strain>
    </source>
</reference>
<organism evidence="2 3">
    <name type="scientific">Desulfolithobacter dissulfuricans</name>
    <dbReference type="NCBI Taxonomy" id="2795293"/>
    <lineage>
        <taxon>Bacteria</taxon>
        <taxon>Pseudomonadati</taxon>
        <taxon>Thermodesulfobacteriota</taxon>
        <taxon>Desulfobulbia</taxon>
        <taxon>Desulfobulbales</taxon>
        <taxon>Desulfobulbaceae</taxon>
        <taxon>Desulfolithobacter</taxon>
    </lineage>
</organism>
<evidence type="ECO:0000256" key="1">
    <source>
        <dbReference type="SAM" id="MobiDB-lite"/>
    </source>
</evidence>